<dbReference type="AlphaFoldDB" id="A0A4T2A6Y1"/>
<keyword evidence="2" id="KW-1185">Reference proteome</keyword>
<dbReference type="Proteomes" id="UP000307541">
    <property type="component" value="Unassembled WGS sequence"/>
</dbReference>
<sequence length="198" mass="22541">MRRLNKLLLCSIALVASLATGLYLNAKESQMPKKIMMYYGGFEVEEMFDASQWFVSGMYKPRNIEADGGASNVTMLRSQLRQFKPEQLAELPYAAAEAFDSSYLEDTDTQALILNPPDLSYRIRYTYSAFAEPNKPEDYYYLYLELDGRKFAILFARDALTGNDLTGKDAKEISGDYASQAEHRKAFAEIAELERKSR</sequence>
<accession>A0A4T2A6Y1</accession>
<protein>
    <submittedName>
        <fullName evidence="1">Uncharacterized protein</fullName>
    </submittedName>
</protein>
<gene>
    <name evidence="1" type="ORF">D8779_10460</name>
</gene>
<evidence type="ECO:0000313" key="2">
    <source>
        <dbReference type="Proteomes" id="UP000307541"/>
    </source>
</evidence>
<evidence type="ECO:0000313" key="1">
    <source>
        <dbReference type="EMBL" id="TIH11071.1"/>
    </source>
</evidence>
<dbReference type="EMBL" id="RFLV01000001">
    <property type="protein sequence ID" value="TIH11071.1"/>
    <property type="molecule type" value="Genomic_DNA"/>
</dbReference>
<proteinExistence type="predicted"/>
<comment type="caution">
    <text evidence="1">The sequence shown here is derived from an EMBL/GenBank/DDBJ whole genome shotgun (WGS) entry which is preliminary data.</text>
</comment>
<name>A0A4T2A6Y1_9PSED</name>
<organism evidence="1 2">
    <name type="scientific">Pseudomonas leptonychotis</name>
    <dbReference type="NCBI Taxonomy" id="2448482"/>
    <lineage>
        <taxon>Bacteria</taxon>
        <taxon>Pseudomonadati</taxon>
        <taxon>Pseudomonadota</taxon>
        <taxon>Gammaproteobacteria</taxon>
        <taxon>Pseudomonadales</taxon>
        <taxon>Pseudomonadaceae</taxon>
        <taxon>Pseudomonas</taxon>
    </lineage>
</organism>
<reference evidence="1 2" key="1">
    <citation type="submission" date="2018-10" db="EMBL/GenBank/DDBJ databases">
        <title>Pseudomonas leptonychotis sp. nov., isolated from Weddell seals in Antarctica.</title>
        <authorList>
            <person name="Novakova D."/>
            <person name="Svec P."/>
            <person name="Kralova S."/>
            <person name="Kristofova L."/>
            <person name="Zeman M."/>
            <person name="Pantucek R."/>
            <person name="Maslanova I."/>
            <person name="Sedlacek I."/>
        </authorList>
    </citation>
    <scope>NUCLEOTIDE SEQUENCE [LARGE SCALE GENOMIC DNA]</scope>
    <source>
        <strain evidence="1 2">CCM 8849</strain>
    </source>
</reference>